<evidence type="ECO:0000259" key="1">
    <source>
        <dbReference type="Pfam" id="PF25043"/>
    </source>
</evidence>
<accession>A0AAD7FBL5</accession>
<name>A0AAD7FBL5_9AGAR</name>
<proteinExistence type="predicted"/>
<feature type="domain" description="DUF7788" evidence="1">
    <location>
        <begin position="45"/>
        <end position="182"/>
    </location>
</feature>
<evidence type="ECO:0000313" key="2">
    <source>
        <dbReference type="EMBL" id="KAJ7614187.1"/>
    </source>
</evidence>
<sequence length="220" mass="24459">MGVRLEVYPELQKHREALVEEDRRVIESQWKTLVHNLREAGSIENAIAVCDVSGSMGSMGCLQYHHRYPEQVSVHTEVLPAVSLSLLLAQLAKPPFNGFITFSQDPEFVKLDPHKSLRETAVGMGSAPWQLNVDLYAVFMHVILPLAIKNKVKPKDMVQRVYVFTDRKFDQCVVGVEAWDVQQRVELAREVHPVLGQGGLGVGVAPVAAEEEAAPVVDDI</sequence>
<dbReference type="InterPro" id="IPR036465">
    <property type="entry name" value="vWFA_dom_sf"/>
</dbReference>
<comment type="caution">
    <text evidence="2">The sequence shown here is derived from an EMBL/GenBank/DDBJ whole genome shotgun (WGS) entry which is preliminary data.</text>
</comment>
<dbReference type="PANTHER" id="PTHR31373:SF27">
    <property type="entry name" value="TROVE DOMAIN-CONTAINING PROTEIN"/>
    <property type="match status" value="1"/>
</dbReference>
<dbReference type="EMBL" id="JARKIF010000027">
    <property type="protein sequence ID" value="KAJ7614187.1"/>
    <property type="molecule type" value="Genomic_DNA"/>
</dbReference>
<protein>
    <recommendedName>
        <fullName evidence="1">DUF7788 domain-containing protein</fullName>
    </recommendedName>
</protein>
<dbReference type="InterPro" id="IPR011205">
    <property type="entry name" value="UCP015417_vWA"/>
</dbReference>
<dbReference type="Pfam" id="PF25043">
    <property type="entry name" value="DUF7788"/>
    <property type="match status" value="1"/>
</dbReference>
<dbReference type="AlphaFoldDB" id="A0AAD7FBL5"/>
<evidence type="ECO:0000313" key="3">
    <source>
        <dbReference type="Proteomes" id="UP001221142"/>
    </source>
</evidence>
<keyword evidence="3" id="KW-1185">Reference proteome</keyword>
<reference evidence="2" key="1">
    <citation type="submission" date="2023-03" db="EMBL/GenBank/DDBJ databases">
        <title>Massive genome expansion in bonnet fungi (Mycena s.s.) driven by repeated elements and novel gene families across ecological guilds.</title>
        <authorList>
            <consortium name="Lawrence Berkeley National Laboratory"/>
            <person name="Harder C.B."/>
            <person name="Miyauchi S."/>
            <person name="Viragh M."/>
            <person name="Kuo A."/>
            <person name="Thoen E."/>
            <person name="Andreopoulos B."/>
            <person name="Lu D."/>
            <person name="Skrede I."/>
            <person name="Drula E."/>
            <person name="Henrissat B."/>
            <person name="Morin E."/>
            <person name="Kohler A."/>
            <person name="Barry K."/>
            <person name="LaButti K."/>
            <person name="Morin E."/>
            <person name="Salamov A."/>
            <person name="Lipzen A."/>
            <person name="Mereny Z."/>
            <person name="Hegedus B."/>
            <person name="Baldrian P."/>
            <person name="Stursova M."/>
            <person name="Weitz H."/>
            <person name="Taylor A."/>
            <person name="Grigoriev I.V."/>
            <person name="Nagy L.G."/>
            <person name="Martin F."/>
            <person name="Kauserud H."/>
        </authorList>
    </citation>
    <scope>NUCLEOTIDE SEQUENCE</scope>
    <source>
        <strain evidence="2">9284</strain>
    </source>
</reference>
<organism evidence="2 3">
    <name type="scientific">Roridomyces roridus</name>
    <dbReference type="NCBI Taxonomy" id="1738132"/>
    <lineage>
        <taxon>Eukaryota</taxon>
        <taxon>Fungi</taxon>
        <taxon>Dikarya</taxon>
        <taxon>Basidiomycota</taxon>
        <taxon>Agaricomycotina</taxon>
        <taxon>Agaricomycetes</taxon>
        <taxon>Agaricomycetidae</taxon>
        <taxon>Agaricales</taxon>
        <taxon>Marasmiineae</taxon>
        <taxon>Mycenaceae</taxon>
        <taxon>Roridomyces</taxon>
    </lineage>
</organism>
<dbReference type="PANTHER" id="PTHR31373">
    <property type="entry name" value="OS06G0652100 PROTEIN"/>
    <property type="match status" value="1"/>
</dbReference>
<dbReference type="InterPro" id="IPR056690">
    <property type="entry name" value="DUF7788"/>
</dbReference>
<gene>
    <name evidence="2" type="ORF">FB45DRAFT_1111344</name>
</gene>
<dbReference type="Gene3D" id="3.40.50.410">
    <property type="entry name" value="von Willebrand factor, type A domain"/>
    <property type="match status" value="1"/>
</dbReference>
<dbReference type="Proteomes" id="UP001221142">
    <property type="component" value="Unassembled WGS sequence"/>
</dbReference>